<dbReference type="Proteomes" id="UP001600107">
    <property type="component" value="Unassembled WGS sequence"/>
</dbReference>
<evidence type="ECO:0000256" key="1">
    <source>
        <dbReference type="SAM" id="MobiDB-lite"/>
    </source>
</evidence>
<keyword evidence="3" id="KW-1185">Reference proteome</keyword>
<feature type="region of interest" description="Disordered" evidence="1">
    <location>
        <begin position="71"/>
        <end position="92"/>
    </location>
</feature>
<dbReference type="EMBL" id="JBHZPY010000008">
    <property type="protein sequence ID" value="MFE3871641.1"/>
    <property type="molecule type" value="Genomic_DNA"/>
</dbReference>
<evidence type="ECO:0000313" key="2">
    <source>
        <dbReference type="EMBL" id="MFE3871641.1"/>
    </source>
</evidence>
<feature type="compositionally biased region" description="Low complexity" evidence="1">
    <location>
        <begin position="74"/>
        <end position="83"/>
    </location>
</feature>
<comment type="caution">
    <text evidence="2">The sequence shown here is derived from an EMBL/GenBank/DDBJ whole genome shotgun (WGS) entry which is preliminary data.</text>
</comment>
<evidence type="ECO:0000313" key="3">
    <source>
        <dbReference type="Proteomes" id="UP001600107"/>
    </source>
</evidence>
<dbReference type="RefSeq" id="WP_379851985.1">
    <property type="nucleotide sequence ID" value="NZ_JBHZPY010000008.1"/>
</dbReference>
<sequence>MPSCVHAADTAMKGPELVLATTMPCDTKNPPLEANEPVLTSSIKSTPAGAGAGDGVVELSLEQVEANPAMQAGTNTAAAPNPTLEKNLSYSY</sequence>
<reference evidence="2 3" key="1">
    <citation type="submission" date="2024-06" db="EMBL/GenBank/DDBJ databases">
        <title>Flavobacterium spp. isolated from glacier.</title>
        <authorList>
            <person name="Han D."/>
        </authorList>
    </citation>
    <scope>NUCLEOTIDE SEQUENCE [LARGE SCALE GENOMIC DNA]</scope>
    <source>
        <strain evidence="2 3">ZS1P70</strain>
    </source>
</reference>
<organism evidence="2 3">
    <name type="scientific">Flavobacterium zhoui</name>
    <dbReference type="NCBI Taxonomy" id="3230414"/>
    <lineage>
        <taxon>Bacteria</taxon>
        <taxon>Pseudomonadati</taxon>
        <taxon>Bacteroidota</taxon>
        <taxon>Flavobacteriia</taxon>
        <taxon>Flavobacteriales</taxon>
        <taxon>Flavobacteriaceae</taxon>
        <taxon>Flavobacterium</taxon>
    </lineage>
</organism>
<gene>
    <name evidence="2" type="ORF">ACFX5F_10440</name>
</gene>
<name>A0ABW6I5T8_9FLAO</name>
<proteinExistence type="predicted"/>
<accession>A0ABW6I5T8</accession>
<protein>
    <submittedName>
        <fullName evidence="2">Uncharacterized protein</fullName>
    </submittedName>
</protein>